<dbReference type="GO" id="GO:0031415">
    <property type="term" value="C:NatA complex"/>
    <property type="evidence" value="ECO:0007669"/>
    <property type="project" value="InterPro"/>
</dbReference>
<dbReference type="InterPro" id="IPR045047">
    <property type="entry name" value="Ard1-like"/>
</dbReference>
<dbReference type="EMBL" id="AMKT01000049">
    <property type="protein sequence ID" value="OXG20053.1"/>
    <property type="molecule type" value="Genomic_DNA"/>
</dbReference>
<dbReference type="GO" id="GO:1990189">
    <property type="term" value="F:protein N-terminal-serine acetyltransferase activity"/>
    <property type="evidence" value="ECO:0007669"/>
    <property type="project" value="TreeGrafter"/>
</dbReference>
<dbReference type="AlphaFoldDB" id="A0A854QAJ2"/>
<evidence type="ECO:0000256" key="3">
    <source>
        <dbReference type="ARBA" id="ARBA00025786"/>
    </source>
</evidence>
<evidence type="ECO:0000259" key="4">
    <source>
        <dbReference type="PROSITE" id="PS51186"/>
    </source>
</evidence>
<reference evidence="5 6" key="1">
    <citation type="submission" date="2017-06" db="EMBL/GenBank/DDBJ databases">
        <title>Global population genomics of the pathogenic fungus Cryptococcus neoformans var. grubii.</title>
        <authorList>
            <person name="Cuomo C."/>
            <person name="Litvintseva A."/>
            <person name="Chen Y."/>
            <person name="Young S."/>
            <person name="Zeng Q."/>
            <person name="Chapman S."/>
            <person name="Gujja S."/>
            <person name="Saif S."/>
            <person name="Birren B."/>
        </authorList>
    </citation>
    <scope>NUCLEOTIDE SEQUENCE [LARGE SCALE GENOMIC DNA]</scope>
    <source>
        <strain evidence="5 6">Tu259-1</strain>
    </source>
</reference>
<dbReference type="Gene3D" id="3.40.630.30">
    <property type="match status" value="1"/>
</dbReference>
<keyword evidence="1 5" id="KW-0808">Transferase</keyword>
<gene>
    <name evidence="5" type="ORF">C361_04115</name>
</gene>
<feature type="domain" description="N-acetyltransferase" evidence="4">
    <location>
        <begin position="1"/>
        <end position="177"/>
    </location>
</feature>
<evidence type="ECO:0000256" key="1">
    <source>
        <dbReference type="ARBA" id="ARBA00022679"/>
    </source>
</evidence>
<dbReference type="GO" id="GO:1990190">
    <property type="term" value="F:protein-N-terminal-glutamate acetyltransferase activity"/>
    <property type="evidence" value="ECO:0007669"/>
    <property type="project" value="TreeGrafter"/>
</dbReference>
<dbReference type="PANTHER" id="PTHR23091:SF4">
    <property type="entry name" value="N-TERMINAL AMINO-ACID N(ALPHA)-ACETYLTRANSFERASE NATA"/>
    <property type="match status" value="1"/>
</dbReference>
<dbReference type="CDD" id="cd04301">
    <property type="entry name" value="NAT_SF"/>
    <property type="match status" value="1"/>
</dbReference>
<proteinExistence type="inferred from homology"/>
<dbReference type="SUPFAM" id="SSF55729">
    <property type="entry name" value="Acyl-CoA N-acyltransferases (Nat)"/>
    <property type="match status" value="1"/>
</dbReference>
<organism evidence="5 6">
    <name type="scientific">Cryptococcus neoformans Tu259-1</name>
    <dbReference type="NCBI Taxonomy" id="1230072"/>
    <lineage>
        <taxon>Eukaryota</taxon>
        <taxon>Fungi</taxon>
        <taxon>Dikarya</taxon>
        <taxon>Basidiomycota</taxon>
        <taxon>Agaricomycotina</taxon>
        <taxon>Tremellomycetes</taxon>
        <taxon>Tremellales</taxon>
        <taxon>Cryptococcaceae</taxon>
        <taxon>Cryptococcus</taxon>
        <taxon>Cryptococcus neoformans species complex</taxon>
    </lineage>
</organism>
<dbReference type="Pfam" id="PF00583">
    <property type="entry name" value="Acetyltransf_1"/>
    <property type="match status" value="1"/>
</dbReference>
<dbReference type="PANTHER" id="PTHR23091">
    <property type="entry name" value="N-TERMINAL ACETYLTRANSFERASE"/>
    <property type="match status" value="1"/>
</dbReference>
<dbReference type="InterPro" id="IPR016181">
    <property type="entry name" value="Acyl_CoA_acyltransferase"/>
</dbReference>
<dbReference type="InterPro" id="IPR000182">
    <property type="entry name" value="GNAT_dom"/>
</dbReference>
<evidence type="ECO:0000256" key="2">
    <source>
        <dbReference type="ARBA" id="ARBA00023315"/>
    </source>
</evidence>
<comment type="similarity">
    <text evidence="3">Belongs to the acetyltransferase family. ARD1 subfamily.</text>
</comment>
<keyword evidence="2" id="KW-0012">Acyltransferase</keyword>
<dbReference type="OrthoDB" id="25586at2759"/>
<dbReference type="Proteomes" id="UP000199727">
    <property type="component" value="Unassembled WGS sequence"/>
</dbReference>
<dbReference type="PROSITE" id="PS51186">
    <property type="entry name" value="GNAT"/>
    <property type="match status" value="1"/>
</dbReference>
<name>A0A854QAJ2_CRYNE</name>
<comment type="caution">
    <text evidence="5">The sequence shown here is derived from an EMBL/GenBank/DDBJ whole genome shotgun (WGS) entry which is preliminary data.</text>
</comment>
<sequence>MDIRQATIDDLLGMQNANLLNLPENYTFKYYLYHALTWPELSYVAVDPKGRIVGYILAKMEEEPSDAPSGHVTSISVLRPYRRLGLANKLMKQSRTSSGRYSASPLELSKDLADSLYPTEEAMVAHYDAHHITLHVRKSNRAAISLYRDTLGFEVHGMEKSYYADGEDAYGMRYVFKKPEESLKE</sequence>
<accession>A0A854QAJ2</accession>
<evidence type="ECO:0000313" key="5">
    <source>
        <dbReference type="EMBL" id="OXG20053.1"/>
    </source>
</evidence>
<protein>
    <submittedName>
        <fullName evidence="5">N-terminal acetyltransferase A complex catalytic subunit ard1</fullName>
    </submittedName>
</protein>
<evidence type="ECO:0000313" key="6">
    <source>
        <dbReference type="Proteomes" id="UP000199727"/>
    </source>
</evidence>